<feature type="binding site" evidence="11">
    <location>
        <position position="61"/>
    </location>
    <ligand>
        <name>ATP</name>
        <dbReference type="ChEBI" id="CHEBI:30616"/>
    </ligand>
</feature>
<evidence type="ECO:0000256" key="3">
    <source>
        <dbReference type="ARBA" id="ARBA00022527"/>
    </source>
</evidence>
<dbReference type="EC" id="2.7.11.24" evidence="2 13"/>
<dbReference type="Gene3D" id="3.30.200.20">
    <property type="entry name" value="Phosphorylase Kinase, domain 1"/>
    <property type="match status" value="1"/>
</dbReference>
<evidence type="ECO:0000256" key="12">
    <source>
        <dbReference type="RuleBase" id="RU000304"/>
    </source>
</evidence>
<dbReference type="GO" id="GO:0004707">
    <property type="term" value="F:MAP kinase activity"/>
    <property type="evidence" value="ECO:0007669"/>
    <property type="project" value="UniProtKB-EC"/>
</dbReference>
<evidence type="ECO:0000256" key="1">
    <source>
        <dbReference type="ARBA" id="ARBA00008832"/>
    </source>
</evidence>
<comment type="similarity">
    <text evidence="1">Belongs to the protein kinase superfamily. CMGC Ser/Thr protein kinase family. MAP kinase subfamily.</text>
</comment>
<dbReference type="FunFam" id="1.10.510.10:FF:000206">
    <property type="entry name" value="Mitogen-activated protein kinase"/>
    <property type="match status" value="1"/>
</dbReference>
<evidence type="ECO:0000256" key="5">
    <source>
        <dbReference type="ARBA" id="ARBA00022679"/>
    </source>
</evidence>
<dbReference type="PROSITE" id="PS50011">
    <property type="entry name" value="PROTEIN_KINASE_DOM"/>
    <property type="match status" value="1"/>
</dbReference>
<dbReference type="SMART" id="SM00220">
    <property type="entry name" value="S_TKc"/>
    <property type="match status" value="1"/>
</dbReference>
<organism evidence="15 16">
    <name type="scientific">Zostera marina</name>
    <name type="common">Eelgrass</name>
    <dbReference type="NCBI Taxonomy" id="29655"/>
    <lineage>
        <taxon>Eukaryota</taxon>
        <taxon>Viridiplantae</taxon>
        <taxon>Streptophyta</taxon>
        <taxon>Embryophyta</taxon>
        <taxon>Tracheophyta</taxon>
        <taxon>Spermatophyta</taxon>
        <taxon>Magnoliopsida</taxon>
        <taxon>Liliopsida</taxon>
        <taxon>Zosteraceae</taxon>
        <taxon>Zostera</taxon>
    </lineage>
</organism>
<name>A0A0K9P1L8_ZOSMR</name>
<dbReference type="OrthoDB" id="192887at2759"/>
<dbReference type="InterPro" id="IPR050117">
    <property type="entry name" value="MAPK"/>
</dbReference>
<proteinExistence type="inferred from homology"/>
<evidence type="ECO:0000313" key="16">
    <source>
        <dbReference type="Proteomes" id="UP000036987"/>
    </source>
</evidence>
<keyword evidence="3 12" id="KW-0723">Serine/threonine-protein kinase</keyword>
<dbReference type="InterPro" id="IPR003527">
    <property type="entry name" value="MAP_kinase_CS"/>
</dbReference>
<evidence type="ECO:0000256" key="8">
    <source>
        <dbReference type="ARBA" id="ARBA00022840"/>
    </source>
</evidence>
<dbReference type="GO" id="GO:0004674">
    <property type="term" value="F:protein serine/threonine kinase activity"/>
    <property type="evidence" value="ECO:0000318"/>
    <property type="project" value="GO_Central"/>
</dbReference>
<evidence type="ECO:0000256" key="11">
    <source>
        <dbReference type="PROSITE-ProRule" id="PRU10141"/>
    </source>
</evidence>
<dbReference type="EMBL" id="LFYR01001410">
    <property type="protein sequence ID" value="KMZ62102.1"/>
    <property type="molecule type" value="Genomic_DNA"/>
</dbReference>
<dbReference type="AlphaFoldDB" id="A0A0K9P1L8"/>
<dbReference type="STRING" id="29655.A0A0K9P1L8"/>
<evidence type="ECO:0000256" key="6">
    <source>
        <dbReference type="ARBA" id="ARBA00022741"/>
    </source>
</evidence>
<comment type="activity regulation">
    <text evidence="13">Activated by threonine and tyrosine phosphorylation.</text>
</comment>
<evidence type="ECO:0000259" key="14">
    <source>
        <dbReference type="PROSITE" id="PS50011"/>
    </source>
</evidence>
<dbReference type="GO" id="GO:0035556">
    <property type="term" value="P:intracellular signal transduction"/>
    <property type="evidence" value="ECO:0000318"/>
    <property type="project" value="GO_Central"/>
</dbReference>
<evidence type="ECO:0000256" key="9">
    <source>
        <dbReference type="ARBA" id="ARBA00047592"/>
    </source>
</evidence>
<comment type="caution">
    <text evidence="15">The sequence shown here is derived from an EMBL/GenBank/DDBJ whole genome shotgun (WGS) entry which is preliminary data.</text>
</comment>
<evidence type="ECO:0000256" key="4">
    <source>
        <dbReference type="ARBA" id="ARBA00022553"/>
    </source>
</evidence>
<keyword evidence="8 11" id="KW-0067">ATP-binding</keyword>
<dbReference type="InterPro" id="IPR008271">
    <property type="entry name" value="Ser/Thr_kinase_AS"/>
</dbReference>
<evidence type="ECO:0000256" key="2">
    <source>
        <dbReference type="ARBA" id="ARBA00012411"/>
    </source>
</evidence>
<comment type="catalytic activity">
    <reaction evidence="10">
        <text>L-seryl-[protein] + ATP = O-phospho-L-seryl-[protein] + ADP + H(+)</text>
        <dbReference type="Rhea" id="RHEA:17989"/>
        <dbReference type="Rhea" id="RHEA-COMP:9863"/>
        <dbReference type="Rhea" id="RHEA-COMP:11604"/>
        <dbReference type="ChEBI" id="CHEBI:15378"/>
        <dbReference type="ChEBI" id="CHEBI:29999"/>
        <dbReference type="ChEBI" id="CHEBI:30616"/>
        <dbReference type="ChEBI" id="CHEBI:83421"/>
        <dbReference type="ChEBI" id="CHEBI:456216"/>
        <dbReference type="EC" id="2.7.11.24"/>
    </reaction>
</comment>
<dbReference type="PROSITE" id="PS01351">
    <property type="entry name" value="MAPK"/>
    <property type="match status" value="1"/>
</dbReference>
<comment type="cofactor">
    <cofactor evidence="13">
        <name>Mg(2+)</name>
        <dbReference type="ChEBI" id="CHEBI:18420"/>
    </cofactor>
</comment>
<dbReference type="GO" id="GO:0005524">
    <property type="term" value="F:ATP binding"/>
    <property type="evidence" value="ECO:0007669"/>
    <property type="project" value="UniProtKB-UniRule"/>
</dbReference>
<dbReference type="GO" id="GO:0005634">
    <property type="term" value="C:nucleus"/>
    <property type="evidence" value="ECO:0000318"/>
    <property type="project" value="GO_Central"/>
</dbReference>
<keyword evidence="16" id="KW-1185">Reference proteome</keyword>
<accession>A0A0K9P1L8</accession>
<dbReference type="PROSITE" id="PS00108">
    <property type="entry name" value="PROTEIN_KINASE_ST"/>
    <property type="match status" value="1"/>
</dbReference>
<dbReference type="OMA" id="IAMMRFF"/>
<protein>
    <recommendedName>
        <fullName evidence="2 13">Mitogen-activated protein kinase</fullName>
        <ecNumber evidence="2 13">2.7.11.24</ecNumber>
    </recommendedName>
</protein>
<keyword evidence="4" id="KW-0597">Phosphoprotein</keyword>
<keyword evidence="13" id="KW-0460">Magnesium</keyword>
<reference evidence="16" key="1">
    <citation type="journal article" date="2016" name="Nature">
        <title>The genome of the seagrass Zostera marina reveals angiosperm adaptation to the sea.</title>
        <authorList>
            <person name="Olsen J.L."/>
            <person name="Rouze P."/>
            <person name="Verhelst B."/>
            <person name="Lin Y.-C."/>
            <person name="Bayer T."/>
            <person name="Collen J."/>
            <person name="Dattolo E."/>
            <person name="De Paoli E."/>
            <person name="Dittami S."/>
            <person name="Maumus F."/>
            <person name="Michel G."/>
            <person name="Kersting A."/>
            <person name="Lauritano C."/>
            <person name="Lohaus R."/>
            <person name="Toepel M."/>
            <person name="Tonon T."/>
            <person name="Vanneste K."/>
            <person name="Amirebrahimi M."/>
            <person name="Brakel J."/>
            <person name="Bostroem C."/>
            <person name="Chovatia M."/>
            <person name="Grimwood J."/>
            <person name="Jenkins J.W."/>
            <person name="Jueterbock A."/>
            <person name="Mraz A."/>
            <person name="Stam W.T."/>
            <person name="Tice H."/>
            <person name="Bornberg-Bauer E."/>
            <person name="Green P.J."/>
            <person name="Pearson G.A."/>
            <person name="Procaccini G."/>
            <person name="Duarte C.M."/>
            <person name="Schmutz J."/>
            <person name="Reusch T.B.H."/>
            <person name="Van de Peer Y."/>
        </authorList>
    </citation>
    <scope>NUCLEOTIDE SEQUENCE [LARGE SCALE GENOMIC DNA]</scope>
    <source>
        <strain evidence="16">cv. Finnish</strain>
    </source>
</reference>
<feature type="domain" description="Protein kinase" evidence="14">
    <location>
        <begin position="32"/>
        <end position="319"/>
    </location>
</feature>
<dbReference type="GO" id="GO:0106310">
    <property type="term" value="F:protein serine kinase activity"/>
    <property type="evidence" value="ECO:0007669"/>
    <property type="project" value="RHEA"/>
</dbReference>
<dbReference type="SUPFAM" id="SSF56112">
    <property type="entry name" value="Protein kinase-like (PK-like)"/>
    <property type="match status" value="1"/>
</dbReference>
<comment type="catalytic activity">
    <reaction evidence="9 13">
        <text>L-threonyl-[protein] + ATP = O-phospho-L-threonyl-[protein] + ADP + H(+)</text>
        <dbReference type="Rhea" id="RHEA:46608"/>
        <dbReference type="Rhea" id="RHEA-COMP:11060"/>
        <dbReference type="Rhea" id="RHEA-COMP:11605"/>
        <dbReference type="ChEBI" id="CHEBI:15378"/>
        <dbReference type="ChEBI" id="CHEBI:30013"/>
        <dbReference type="ChEBI" id="CHEBI:30616"/>
        <dbReference type="ChEBI" id="CHEBI:61977"/>
        <dbReference type="ChEBI" id="CHEBI:456216"/>
        <dbReference type="EC" id="2.7.11.24"/>
    </reaction>
</comment>
<sequence length="365" mass="41592">MARCISPPGGTGSEGKHYYSMGQIVFEIDTKYEPIRSIGKGAYGVVCSSMNKETNEKVAIKRINNIFQNHVDAFRTLRELKLLRHIRHDNVIALKDVMLPADKNSFKDVYLVYDLMDTDLHQIIKSPQPVSNDHCQYFLFQLLCGLKYLHSANILHRDLKPGNLLINADCQLKICDFGLARTSSSKNQFMTEYVVTRWYRAPELLLCCDNYGTSIDVWSVGCIFAELLGRQPIFPGTECLNQLKLIVKVLGTINEEDLEFIDNSKARHYISTLPYSHGIQLSNLYPNADPMAIDLLQKMLVFDPSKRISVTEALEHPYMAPLYDPNANLPAEVPIDLDIDEDVDDATIREMMWKELFFHHPEASS</sequence>
<evidence type="ECO:0000256" key="13">
    <source>
        <dbReference type="RuleBase" id="RU361165"/>
    </source>
</evidence>
<dbReference type="PANTHER" id="PTHR24055">
    <property type="entry name" value="MITOGEN-ACTIVATED PROTEIN KINASE"/>
    <property type="match status" value="1"/>
</dbReference>
<dbReference type="InterPro" id="IPR011009">
    <property type="entry name" value="Kinase-like_dom_sf"/>
</dbReference>
<dbReference type="GO" id="GO:0005737">
    <property type="term" value="C:cytoplasm"/>
    <property type="evidence" value="ECO:0000318"/>
    <property type="project" value="GO_Central"/>
</dbReference>
<keyword evidence="5 13" id="KW-0808">Transferase</keyword>
<comment type="similarity">
    <text evidence="13">Belongs to the protein kinase superfamily. Ser/Thr protein kinase family. MAP kinase subfamily.</text>
</comment>
<dbReference type="Pfam" id="PF00069">
    <property type="entry name" value="Pkinase"/>
    <property type="match status" value="1"/>
</dbReference>
<evidence type="ECO:0000256" key="10">
    <source>
        <dbReference type="ARBA" id="ARBA00048312"/>
    </source>
</evidence>
<dbReference type="InterPro" id="IPR017441">
    <property type="entry name" value="Protein_kinase_ATP_BS"/>
</dbReference>
<dbReference type="PROSITE" id="PS00107">
    <property type="entry name" value="PROTEIN_KINASE_ATP"/>
    <property type="match status" value="1"/>
</dbReference>
<keyword evidence="6 11" id="KW-0547">Nucleotide-binding</keyword>
<dbReference type="Gene3D" id="1.10.510.10">
    <property type="entry name" value="Transferase(Phosphotransferase) domain 1"/>
    <property type="match status" value="1"/>
</dbReference>
<dbReference type="Proteomes" id="UP000036987">
    <property type="component" value="Unassembled WGS sequence"/>
</dbReference>
<evidence type="ECO:0000256" key="7">
    <source>
        <dbReference type="ARBA" id="ARBA00022777"/>
    </source>
</evidence>
<dbReference type="FunFam" id="3.30.200.20:FF:000046">
    <property type="entry name" value="Mitogen-activated protein kinase"/>
    <property type="match status" value="1"/>
</dbReference>
<dbReference type="InterPro" id="IPR000719">
    <property type="entry name" value="Prot_kinase_dom"/>
</dbReference>
<gene>
    <name evidence="15" type="ORF">ZOSMA_48G00220</name>
</gene>
<evidence type="ECO:0000313" key="15">
    <source>
        <dbReference type="EMBL" id="KMZ62102.1"/>
    </source>
</evidence>
<keyword evidence="7 13" id="KW-0418">Kinase</keyword>